<organism evidence="1 3">
    <name type="scientific">Salmonella diarizonae</name>
    <dbReference type="NCBI Taxonomy" id="59204"/>
    <lineage>
        <taxon>Bacteria</taxon>
        <taxon>Pseudomonadati</taxon>
        <taxon>Pseudomonadota</taxon>
        <taxon>Gammaproteobacteria</taxon>
        <taxon>Enterobacterales</taxon>
        <taxon>Enterobacteriaceae</taxon>
        <taxon>Salmonella</taxon>
    </lineage>
</organism>
<name>A0A2I5HFL5_SALDZ</name>
<evidence type="ECO:0000313" key="2">
    <source>
        <dbReference type="EMBL" id="EDH7457077.1"/>
    </source>
</evidence>
<dbReference type="AlphaFoldDB" id="A0A2I5HFL5"/>
<proteinExistence type="predicted"/>
<dbReference type="EMBL" id="CP023345">
    <property type="protein sequence ID" value="ATW54334.1"/>
    <property type="molecule type" value="Genomic_DNA"/>
</dbReference>
<gene>
    <name evidence="2" type="ORF">B4V94_16835</name>
    <name evidence="1" type="ORF">CNQ75_07180</name>
</gene>
<evidence type="ECO:0000313" key="1">
    <source>
        <dbReference type="EMBL" id="ATW54334.1"/>
    </source>
</evidence>
<sequence>MSNPFFIKCLKDTEGWWTEGEIYEARRVAGGFVQFGDNNQPNGEDWSASPIQYREDGSILYQVGGLDGEVIFEEAGQ</sequence>
<dbReference type="EMBL" id="AAMIRF010000025">
    <property type="protein sequence ID" value="EDH7457077.1"/>
    <property type="molecule type" value="Genomic_DNA"/>
</dbReference>
<dbReference type="Proteomes" id="UP000230639">
    <property type="component" value="Chromosome"/>
</dbReference>
<dbReference type="RefSeq" id="WP_063390533.1">
    <property type="nucleotide sequence ID" value="NZ_CP011288.1"/>
</dbReference>
<dbReference type="STRING" id="59204.UQ49_13830"/>
<reference evidence="1 3" key="1">
    <citation type="submission" date="2017-09" db="EMBL/GenBank/DDBJ databases">
        <title>Complete genome of Salmonella enterica subsp. diarizonae isolated from stool of a patient with bacterial enteropathy.</title>
        <authorList>
            <person name="Zhou J."/>
            <person name="Chen Q."/>
            <person name="Guo L."/>
            <person name="Fan J."/>
        </authorList>
    </citation>
    <scope>NUCLEOTIDE SEQUENCE [LARGE SCALE GENOMIC DNA]</scope>
    <source>
        <strain evidence="1 3">HZS154</strain>
    </source>
</reference>
<reference evidence="2" key="2">
    <citation type="submission" date="2018-07" db="EMBL/GenBank/DDBJ databases">
        <authorList>
            <consortium name="PulseNet: The National Subtyping Network for Foodborne Disease Surveillance"/>
            <person name="Tarr C.L."/>
            <person name="Trees E."/>
            <person name="Katz L.S."/>
            <person name="Carleton-Romer H.A."/>
            <person name="Stroika S."/>
            <person name="Kucerova Z."/>
            <person name="Roache K.F."/>
            <person name="Sabol A.L."/>
            <person name="Besser J."/>
            <person name="Gerner-Smidt P."/>
        </authorList>
    </citation>
    <scope>NUCLEOTIDE SEQUENCE</scope>
    <source>
        <strain evidence="2">PNUSAS008615</strain>
    </source>
</reference>
<protein>
    <submittedName>
        <fullName evidence="1">Uncharacterized protein</fullName>
    </submittedName>
</protein>
<evidence type="ECO:0000313" key="3">
    <source>
        <dbReference type="Proteomes" id="UP000230639"/>
    </source>
</evidence>
<accession>A0A2I5HFL5</accession>